<evidence type="ECO:0000313" key="4">
    <source>
        <dbReference type="Proteomes" id="UP000655420"/>
    </source>
</evidence>
<sequence length="226" mass="23965">MRQAQKSNRARGRGGRKGGGGGGNNLNRVYESAGPEGKVRGTPQQIVEKYLSLARDAQTSGDRVVAENFLQHAEHYQRIVLQAMGAQEERRESVASDQDDDDADDTPQASQGHRGGEHRPQGGNPQHSNGRDHGSQPSSDGSPSHSAPNVVSSMATIDLSDDDQQDLLVTTDQPSGQPHVGEASDAADPAASEAKAPQARRPRRPRRRPAETEASGAEAPASGDEN</sequence>
<proteinExistence type="predicted"/>
<evidence type="ECO:0000313" key="3">
    <source>
        <dbReference type="EMBL" id="MBK0398406.1"/>
    </source>
</evidence>
<gene>
    <name evidence="3" type="ORF">H0I76_04325</name>
</gene>
<dbReference type="RefSeq" id="WP_200607453.1">
    <property type="nucleotide sequence ID" value="NZ_JAEHHL010000001.1"/>
</dbReference>
<accession>A0A8J7M4Y5</accession>
<comment type="caution">
    <text evidence="3">The sequence shown here is derived from an EMBL/GenBank/DDBJ whole genome shotgun (WGS) entry which is preliminary data.</text>
</comment>
<feature type="compositionally biased region" description="Basic residues" evidence="1">
    <location>
        <begin position="198"/>
        <end position="207"/>
    </location>
</feature>
<dbReference type="EMBL" id="JAEHHL010000001">
    <property type="protein sequence ID" value="MBK0398406.1"/>
    <property type="molecule type" value="Genomic_DNA"/>
</dbReference>
<dbReference type="Pfam" id="PF13763">
    <property type="entry name" value="DUF4167"/>
    <property type="match status" value="1"/>
</dbReference>
<feature type="compositionally biased region" description="Low complexity" evidence="1">
    <location>
        <begin position="183"/>
        <end position="197"/>
    </location>
</feature>
<feature type="domain" description="DUF4167" evidence="2">
    <location>
        <begin position="9"/>
        <end position="83"/>
    </location>
</feature>
<reference evidence="3" key="1">
    <citation type="submission" date="2020-12" db="EMBL/GenBank/DDBJ databases">
        <title>Bacterial taxonomy.</title>
        <authorList>
            <person name="Pan X."/>
        </authorList>
    </citation>
    <scope>NUCLEOTIDE SEQUENCE</scope>
    <source>
        <strain evidence="3">M0105</strain>
    </source>
</reference>
<organism evidence="3 4">
    <name type="scientific">Thermohalobaculum xanthum</name>
    <dbReference type="NCBI Taxonomy" id="2753746"/>
    <lineage>
        <taxon>Bacteria</taxon>
        <taxon>Pseudomonadati</taxon>
        <taxon>Pseudomonadota</taxon>
        <taxon>Alphaproteobacteria</taxon>
        <taxon>Rhodobacterales</taxon>
        <taxon>Paracoccaceae</taxon>
        <taxon>Thermohalobaculum</taxon>
    </lineage>
</organism>
<feature type="region of interest" description="Disordered" evidence="1">
    <location>
        <begin position="1"/>
        <end position="43"/>
    </location>
</feature>
<dbReference type="InterPro" id="IPR025430">
    <property type="entry name" value="DUF4167"/>
</dbReference>
<feature type="region of interest" description="Disordered" evidence="1">
    <location>
        <begin position="81"/>
        <end position="226"/>
    </location>
</feature>
<feature type="compositionally biased region" description="Low complexity" evidence="1">
    <location>
        <begin position="135"/>
        <end position="146"/>
    </location>
</feature>
<dbReference type="Proteomes" id="UP000655420">
    <property type="component" value="Unassembled WGS sequence"/>
</dbReference>
<evidence type="ECO:0000256" key="1">
    <source>
        <dbReference type="SAM" id="MobiDB-lite"/>
    </source>
</evidence>
<name>A0A8J7M4Y5_9RHOB</name>
<keyword evidence="4" id="KW-1185">Reference proteome</keyword>
<protein>
    <submittedName>
        <fullName evidence="3">DUF4167 domain-containing protein</fullName>
    </submittedName>
</protein>
<dbReference type="AlphaFoldDB" id="A0A8J7M4Y5"/>
<evidence type="ECO:0000259" key="2">
    <source>
        <dbReference type="Pfam" id="PF13763"/>
    </source>
</evidence>